<keyword evidence="1" id="KW-0812">Transmembrane</keyword>
<dbReference type="PANTHER" id="PTHR22718">
    <property type="entry name" value="SERPENTINE RECEPTOR, CLASS X"/>
    <property type="match status" value="1"/>
</dbReference>
<dbReference type="PANTHER" id="PTHR22718:SF34">
    <property type="entry name" value="G-PROTEIN COUPLED RECEPTORS FAMILY 1 PROFILE DOMAIN-CONTAINING PROTEIN"/>
    <property type="match status" value="1"/>
</dbReference>
<evidence type="ECO:0000313" key="3">
    <source>
        <dbReference type="Proteomes" id="UP001176961"/>
    </source>
</evidence>
<reference evidence="2" key="1">
    <citation type="submission" date="2023-07" db="EMBL/GenBank/DDBJ databases">
        <authorList>
            <consortium name="CYATHOMIX"/>
        </authorList>
    </citation>
    <scope>NUCLEOTIDE SEQUENCE</scope>
    <source>
        <strain evidence="2">N/A</strain>
    </source>
</reference>
<protein>
    <recommendedName>
        <fullName evidence="4">G-protein coupled receptors family 1 profile domain-containing protein</fullName>
    </recommendedName>
</protein>
<feature type="transmembrane region" description="Helical" evidence="1">
    <location>
        <begin position="26"/>
        <end position="49"/>
    </location>
</feature>
<dbReference type="Proteomes" id="UP001176961">
    <property type="component" value="Unassembled WGS sequence"/>
</dbReference>
<gene>
    <name evidence="2" type="ORF">CYNAS_LOCUS9549</name>
</gene>
<dbReference type="EMBL" id="CATQJL010000223">
    <property type="protein sequence ID" value="CAJ0597566.1"/>
    <property type="molecule type" value="Genomic_DNA"/>
</dbReference>
<organism evidence="2 3">
    <name type="scientific">Cylicocyclus nassatus</name>
    <name type="common">Nematode worm</name>
    <dbReference type="NCBI Taxonomy" id="53992"/>
    <lineage>
        <taxon>Eukaryota</taxon>
        <taxon>Metazoa</taxon>
        <taxon>Ecdysozoa</taxon>
        <taxon>Nematoda</taxon>
        <taxon>Chromadorea</taxon>
        <taxon>Rhabditida</taxon>
        <taxon>Rhabditina</taxon>
        <taxon>Rhabditomorpha</taxon>
        <taxon>Strongyloidea</taxon>
        <taxon>Strongylidae</taxon>
        <taxon>Cylicocyclus</taxon>
    </lineage>
</organism>
<comment type="caution">
    <text evidence="2">The sequence shown here is derived from an EMBL/GenBank/DDBJ whole genome shotgun (WGS) entry which is preliminary data.</text>
</comment>
<proteinExistence type="predicted"/>
<dbReference type="SUPFAM" id="SSF81321">
    <property type="entry name" value="Family A G protein-coupled receptor-like"/>
    <property type="match status" value="1"/>
</dbReference>
<name>A0AA36GSX1_CYLNA</name>
<accession>A0AA36GSX1</accession>
<evidence type="ECO:0000256" key="1">
    <source>
        <dbReference type="SAM" id="Phobius"/>
    </source>
</evidence>
<dbReference type="Gene3D" id="1.20.1070.10">
    <property type="entry name" value="Rhodopsin 7-helix transmembrane proteins"/>
    <property type="match status" value="1"/>
</dbReference>
<keyword evidence="3" id="KW-1185">Reference proteome</keyword>
<keyword evidence="1" id="KW-0472">Membrane</keyword>
<evidence type="ECO:0008006" key="4">
    <source>
        <dbReference type="Google" id="ProtNLM"/>
    </source>
</evidence>
<keyword evidence="1" id="KW-1133">Transmembrane helix</keyword>
<evidence type="ECO:0000313" key="2">
    <source>
        <dbReference type="EMBL" id="CAJ0597566.1"/>
    </source>
</evidence>
<dbReference type="AlphaFoldDB" id="A0AA36GSX1"/>
<sequence>MNCCFQQSTSSTENITNRSNRMEARLLAQFFGAFLIYFMTWSCWTWLPYMPSTEWVDFSTTTFYFLNTAANPTVYLIFNSSLRQGVSQLFCRKNSKASVIFVSTRSVEERKI</sequence>
<feature type="transmembrane region" description="Helical" evidence="1">
    <location>
        <begin position="61"/>
        <end position="78"/>
    </location>
</feature>